<keyword evidence="1" id="KW-1133">Transmembrane helix</keyword>
<accession>A0A7C8KWY0</accession>
<keyword evidence="1" id="KW-0812">Transmembrane</keyword>
<dbReference type="AlphaFoldDB" id="A0A7C8KWY0"/>
<keyword evidence="3" id="KW-1185">Reference proteome</keyword>
<evidence type="ECO:0000313" key="2">
    <source>
        <dbReference type="EMBL" id="KAB8139278.1"/>
    </source>
</evidence>
<organism evidence="2 3">
    <name type="scientific">Gracilibacillus oryzae</name>
    <dbReference type="NCBI Taxonomy" id="1672701"/>
    <lineage>
        <taxon>Bacteria</taxon>
        <taxon>Bacillati</taxon>
        <taxon>Bacillota</taxon>
        <taxon>Bacilli</taxon>
        <taxon>Bacillales</taxon>
        <taxon>Bacillaceae</taxon>
        <taxon>Gracilibacillus</taxon>
    </lineage>
</organism>
<dbReference type="OrthoDB" id="2648183at2"/>
<keyword evidence="1" id="KW-0472">Membrane</keyword>
<sequence>MNNILEIFLSTVVSTAILTFIIQLIIKNSLNHVFDKKLEKFKTDLNLIIEQEKYHYQRRFHDFSLYSNRRHEIYPKYFSMLVKAQSRITAIIVENPDFTKTTEKNIRRIFSEGDIEKFKIEDAIQLWKKDIRAGSEELSKLYTKISFLETEKMFIESHNYLLLSELYFSEKTYFKAKEIDTMLNKILIDRKMIIFDGIREKEIRQDISKTRDSINQEILVLKKLLKEDLVHIEEI</sequence>
<feature type="transmembrane region" description="Helical" evidence="1">
    <location>
        <begin position="7"/>
        <end position="26"/>
    </location>
</feature>
<protein>
    <submittedName>
        <fullName evidence="2">Uncharacterized protein</fullName>
    </submittedName>
</protein>
<comment type="caution">
    <text evidence="2">The sequence shown here is derived from an EMBL/GenBank/DDBJ whole genome shotgun (WGS) entry which is preliminary data.</text>
</comment>
<proteinExistence type="predicted"/>
<reference evidence="2 3" key="1">
    <citation type="submission" date="2019-10" db="EMBL/GenBank/DDBJ databases">
        <title>Gracilibacillus sp. nov. isolated from rice seeds.</title>
        <authorList>
            <person name="He S."/>
        </authorList>
    </citation>
    <scope>NUCLEOTIDE SEQUENCE [LARGE SCALE GENOMIC DNA]</scope>
    <source>
        <strain evidence="2 3">TD8</strain>
    </source>
</reference>
<dbReference type="EMBL" id="WEID01000005">
    <property type="protein sequence ID" value="KAB8139278.1"/>
    <property type="molecule type" value="Genomic_DNA"/>
</dbReference>
<dbReference type="RefSeq" id="WP_153400956.1">
    <property type="nucleotide sequence ID" value="NZ_ML762424.1"/>
</dbReference>
<evidence type="ECO:0000313" key="3">
    <source>
        <dbReference type="Proteomes" id="UP000480246"/>
    </source>
</evidence>
<name>A0A7C8KWY0_9BACI</name>
<dbReference type="Proteomes" id="UP000480246">
    <property type="component" value="Unassembled WGS sequence"/>
</dbReference>
<evidence type="ECO:0000256" key="1">
    <source>
        <dbReference type="SAM" id="Phobius"/>
    </source>
</evidence>
<gene>
    <name evidence="2" type="ORF">F9U64_01245</name>
</gene>